<organism evidence="1 2">
    <name type="scientific">Chaetomium tenue</name>
    <dbReference type="NCBI Taxonomy" id="1854479"/>
    <lineage>
        <taxon>Eukaryota</taxon>
        <taxon>Fungi</taxon>
        <taxon>Dikarya</taxon>
        <taxon>Ascomycota</taxon>
        <taxon>Pezizomycotina</taxon>
        <taxon>Sordariomycetes</taxon>
        <taxon>Sordariomycetidae</taxon>
        <taxon>Sordariales</taxon>
        <taxon>Chaetomiaceae</taxon>
        <taxon>Chaetomium</taxon>
    </lineage>
</organism>
<protein>
    <submittedName>
        <fullName evidence="1">Uncharacterized protein</fullName>
    </submittedName>
</protein>
<name>A0ACB7P0U0_9PEZI</name>
<proteinExistence type="predicted"/>
<evidence type="ECO:0000313" key="1">
    <source>
        <dbReference type="EMBL" id="KAH6623519.1"/>
    </source>
</evidence>
<accession>A0ACB7P0U0</accession>
<dbReference type="EMBL" id="JAGIZQ010000006">
    <property type="protein sequence ID" value="KAH6623519.1"/>
    <property type="molecule type" value="Genomic_DNA"/>
</dbReference>
<gene>
    <name evidence="1" type="ORF">F5144DRAFT_518670</name>
</gene>
<reference evidence="1 2" key="1">
    <citation type="journal article" date="2021" name="Nat. Commun.">
        <title>Genetic determinants of endophytism in the Arabidopsis root mycobiome.</title>
        <authorList>
            <person name="Mesny F."/>
            <person name="Miyauchi S."/>
            <person name="Thiergart T."/>
            <person name="Pickel B."/>
            <person name="Atanasova L."/>
            <person name="Karlsson M."/>
            <person name="Huettel B."/>
            <person name="Barry K.W."/>
            <person name="Haridas S."/>
            <person name="Chen C."/>
            <person name="Bauer D."/>
            <person name="Andreopoulos W."/>
            <person name="Pangilinan J."/>
            <person name="LaButti K."/>
            <person name="Riley R."/>
            <person name="Lipzen A."/>
            <person name="Clum A."/>
            <person name="Drula E."/>
            <person name="Henrissat B."/>
            <person name="Kohler A."/>
            <person name="Grigoriev I.V."/>
            <person name="Martin F.M."/>
            <person name="Hacquard S."/>
        </authorList>
    </citation>
    <scope>NUCLEOTIDE SEQUENCE [LARGE SCALE GENOMIC DNA]</scope>
    <source>
        <strain evidence="1 2">MPI-SDFR-AT-0079</strain>
    </source>
</reference>
<sequence length="792" mass="88415">MAPKAQTENNTRPHVVSRHHLGHLPPELFDKIMFEINTVGDLAQFIATACFVYHRFRVQRRAVLFRVLHNELGPVLADARFLFILPCSRSRDAAQHLGWLHAMTEIYHKMLQSGISLHPAATPPLEELNGLCRTLLQINLLADIYVTARLASFDHGGGAKTPATAPLSPSERRRLIRSLYRREMLCHVWAAGGHSRELSLEQIAAISNQSTHEGVALGLFGTLEPWELQQIDHVDVFLTHLCLVLVHGHDLQQQQRAGQKPERLLCRKLTDLLTDLHRLVPLARAHRGVVERAARDQLTPDFAGVYGEEVNECQVPPLQSWWQGSRWGNYPAPARDEWDWDWDEAAAVLYAGEGLDVAPCAWLEALRGRDINQFGERLCQLRQRMWRRLDEMPPQGRAGLLDRWRYAGFCLWDRERVEALKGLGAFGGQLRNGWVLAHYYYELPDGTLVENEKNRRFIFYDFVLQEINKKNPEESGIFEIHIGNMSILQPRPKEKKKTMKPSHTPSASDASQPPVPISITICGDGGCGKSSITLRLVRSQWTSEYDPTIEDSYSVTRRLDGAVYHLSLTDTAGQEEYRGMWASSNLGADAFLLVYDITAPHSLDALDYFNELIDMEAETRLDNAERARRAGLSPTTNLTTNLPNGGAGSGGKTVPPIKMVAGNKCDLAEARRVPAAAGLEWARARGCGFMETSARLEVNVEETFALIVRRVEEARRGAERGGGGGGGGGEGELVANSRGMTKPLTPLPPAGEDDEEGKEKDGRRKLGVRGPKMQGDRVGDGGGRFWKKLRCW</sequence>
<evidence type="ECO:0000313" key="2">
    <source>
        <dbReference type="Proteomes" id="UP000724584"/>
    </source>
</evidence>
<dbReference type="Proteomes" id="UP000724584">
    <property type="component" value="Unassembled WGS sequence"/>
</dbReference>
<keyword evidence="2" id="KW-1185">Reference proteome</keyword>
<comment type="caution">
    <text evidence="1">The sequence shown here is derived from an EMBL/GenBank/DDBJ whole genome shotgun (WGS) entry which is preliminary data.</text>
</comment>